<dbReference type="GO" id="GO:0006487">
    <property type="term" value="P:protein N-linked glycosylation"/>
    <property type="evidence" value="ECO:0007669"/>
    <property type="project" value="TreeGrafter"/>
</dbReference>
<evidence type="ECO:0000259" key="1">
    <source>
        <dbReference type="PROSITE" id="PS51464"/>
    </source>
</evidence>
<dbReference type="InterPro" id="IPR024713">
    <property type="entry name" value="Fructosamine_deglycase_FrlB"/>
</dbReference>
<dbReference type="HOGENOM" id="CLU_012520_3_0_9"/>
<dbReference type="PANTHER" id="PTHR10937:SF14">
    <property type="entry name" value="FRUCTOSELYSINE 6-PHOSPHATE DEGLYCASE"/>
    <property type="match status" value="1"/>
</dbReference>
<dbReference type="GO" id="GO:0006047">
    <property type="term" value="P:UDP-N-acetylglucosamine metabolic process"/>
    <property type="evidence" value="ECO:0007669"/>
    <property type="project" value="TreeGrafter"/>
</dbReference>
<dbReference type="Proteomes" id="UP000013085">
    <property type="component" value="Unassembled WGS sequence"/>
</dbReference>
<dbReference type="EMBL" id="AGYR01000029">
    <property type="protein sequence ID" value="ENZ13620.1"/>
    <property type="molecule type" value="Genomic_DNA"/>
</dbReference>
<name>A0A0E2H9H0_9FIRM</name>
<dbReference type="GO" id="GO:0004360">
    <property type="term" value="F:glutamine-fructose-6-phosphate transaminase (isomerizing) activity"/>
    <property type="evidence" value="ECO:0007669"/>
    <property type="project" value="TreeGrafter"/>
</dbReference>
<protein>
    <recommendedName>
        <fullName evidence="1">SIS domain-containing protein</fullName>
    </recommendedName>
</protein>
<dbReference type="Gene3D" id="3.40.50.10490">
    <property type="entry name" value="Glucose-6-phosphate isomerase like protein, domain 1"/>
    <property type="match status" value="2"/>
</dbReference>
<sequence>MFNFDEAKVLQEHKNGLSIVGATEKAVDEVIKRGYKNIFYIGIGGTVLYANQMAHIVREEGSTIPLFIENAADFCVVDNPHFSKDSVVVIESISGDTKEVVAAVDKAHEIGATVIGYVEKEGSPLYEKSDYLITTTGGGYYFWYTVTLRFMYHAGQFPRYEKFFEELKNMPENVVEIYKKADEKAAEYARAYQDEPIQYLVGSGNLEDWAVCYGMCIMEEMQWMRTRPISASNFFHGTLEVIDRDTSVILIKGEDKTRPLMDRVENFVHKISAKVTVFDSKEFELKGISDEFRGMLCPIMMRSAFQRVSTHLEYNRRHPLAIRRYYRRLDY</sequence>
<comment type="caution">
    <text evidence="2">The sequence shown here is derived from an EMBL/GenBank/DDBJ whole genome shotgun (WGS) entry which is preliminary data.</text>
</comment>
<evidence type="ECO:0000313" key="2">
    <source>
        <dbReference type="EMBL" id="ENZ13620.1"/>
    </source>
</evidence>
<dbReference type="GO" id="GO:0006002">
    <property type="term" value="P:fructose 6-phosphate metabolic process"/>
    <property type="evidence" value="ECO:0007669"/>
    <property type="project" value="TreeGrafter"/>
</dbReference>
<dbReference type="InterPro" id="IPR046348">
    <property type="entry name" value="SIS_dom_sf"/>
</dbReference>
<feature type="domain" description="SIS" evidence="1">
    <location>
        <begin position="27"/>
        <end position="173"/>
    </location>
</feature>
<dbReference type="SUPFAM" id="SSF53697">
    <property type="entry name" value="SIS domain"/>
    <property type="match status" value="1"/>
</dbReference>
<dbReference type="PROSITE" id="PS51464">
    <property type="entry name" value="SIS"/>
    <property type="match status" value="1"/>
</dbReference>
<accession>A0A0E2H9H0</accession>
<dbReference type="PANTHER" id="PTHR10937">
    <property type="entry name" value="GLUCOSAMINE--FRUCTOSE-6-PHOSPHATE AMINOTRANSFERASE, ISOMERIZING"/>
    <property type="match status" value="1"/>
</dbReference>
<dbReference type="PATRIC" id="fig|999408.3.peg.2719"/>
<organism evidence="2 3">
    <name type="scientific">[Clostridium] clostridioforme 90A8</name>
    <dbReference type="NCBI Taxonomy" id="999408"/>
    <lineage>
        <taxon>Bacteria</taxon>
        <taxon>Bacillati</taxon>
        <taxon>Bacillota</taxon>
        <taxon>Clostridia</taxon>
        <taxon>Lachnospirales</taxon>
        <taxon>Lachnospiraceae</taxon>
        <taxon>Enterocloster</taxon>
    </lineage>
</organism>
<gene>
    <name evidence="2" type="ORF">HMPREF1090_02515</name>
</gene>
<dbReference type="RefSeq" id="WP_002585660.1">
    <property type="nucleotide sequence ID" value="NZ_KB851021.1"/>
</dbReference>
<dbReference type="Pfam" id="PF01380">
    <property type="entry name" value="SIS"/>
    <property type="match status" value="1"/>
</dbReference>
<reference evidence="2 3" key="1">
    <citation type="submission" date="2013-01" db="EMBL/GenBank/DDBJ databases">
        <title>The Genome Sequence of Clostridium clostridioforme 90A8.</title>
        <authorList>
            <consortium name="The Broad Institute Genome Sequencing Platform"/>
            <person name="Earl A."/>
            <person name="Ward D."/>
            <person name="Feldgarden M."/>
            <person name="Gevers D."/>
            <person name="Courvalin P."/>
            <person name="Lambert T."/>
            <person name="Walker B."/>
            <person name="Young S.K."/>
            <person name="Zeng Q."/>
            <person name="Gargeya S."/>
            <person name="Fitzgerald M."/>
            <person name="Haas B."/>
            <person name="Abouelleil A."/>
            <person name="Alvarado L."/>
            <person name="Arachchi H.M."/>
            <person name="Berlin A.M."/>
            <person name="Chapman S.B."/>
            <person name="Dewar J."/>
            <person name="Goldberg J."/>
            <person name="Griggs A."/>
            <person name="Gujja S."/>
            <person name="Hansen M."/>
            <person name="Howarth C."/>
            <person name="Imamovic A."/>
            <person name="Larimer J."/>
            <person name="McCowan C."/>
            <person name="Murphy C."/>
            <person name="Neiman D."/>
            <person name="Pearson M."/>
            <person name="Priest M."/>
            <person name="Roberts A."/>
            <person name="Saif S."/>
            <person name="Shea T."/>
            <person name="Sisk P."/>
            <person name="Sykes S."/>
            <person name="Wortman J."/>
            <person name="Nusbaum C."/>
            <person name="Birren B."/>
        </authorList>
    </citation>
    <scope>NUCLEOTIDE SEQUENCE [LARGE SCALE GENOMIC DNA]</scope>
    <source>
        <strain evidence="2 3">90A8</strain>
    </source>
</reference>
<dbReference type="GeneID" id="57963222"/>
<dbReference type="InterPro" id="IPR001347">
    <property type="entry name" value="SIS_dom"/>
</dbReference>
<proteinExistence type="predicted"/>
<evidence type="ECO:0000313" key="3">
    <source>
        <dbReference type="Proteomes" id="UP000013085"/>
    </source>
</evidence>
<dbReference type="PIRSF" id="PIRSF009290">
    <property type="entry name" value="FrlB"/>
    <property type="match status" value="1"/>
</dbReference>
<dbReference type="GO" id="GO:0097367">
    <property type="term" value="F:carbohydrate derivative binding"/>
    <property type="evidence" value="ECO:0007669"/>
    <property type="project" value="InterPro"/>
</dbReference>
<dbReference type="CDD" id="cd05710">
    <property type="entry name" value="SIS_1"/>
    <property type="match status" value="1"/>
</dbReference>
<dbReference type="AlphaFoldDB" id="A0A0E2H9H0"/>
<dbReference type="InterPro" id="IPR035488">
    <property type="entry name" value="FrlB_SIS"/>
</dbReference>